<dbReference type="Proteomes" id="UP001258017">
    <property type="component" value="Unassembled WGS sequence"/>
</dbReference>
<evidence type="ECO:0000313" key="2">
    <source>
        <dbReference type="EMBL" id="KAK2577494.1"/>
    </source>
</evidence>
<evidence type="ECO:0000256" key="1">
    <source>
        <dbReference type="SAM" id="Coils"/>
    </source>
</evidence>
<name>A0AAD9RD66_9HYME</name>
<comment type="caution">
    <text evidence="2">The sequence shown here is derived from an EMBL/GenBank/DDBJ whole genome shotgun (WGS) entry which is preliminary data.</text>
</comment>
<feature type="coiled-coil region" evidence="1">
    <location>
        <begin position="191"/>
        <end position="236"/>
    </location>
</feature>
<proteinExistence type="predicted"/>
<accession>A0AAD9RD66</accession>
<evidence type="ECO:0000313" key="3">
    <source>
        <dbReference type="Proteomes" id="UP001258017"/>
    </source>
</evidence>
<organism evidence="2 3">
    <name type="scientific">Odynerus spinipes</name>
    <dbReference type="NCBI Taxonomy" id="1348599"/>
    <lineage>
        <taxon>Eukaryota</taxon>
        <taxon>Metazoa</taxon>
        <taxon>Ecdysozoa</taxon>
        <taxon>Arthropoda</taxon>
        <taxon>Hexapoda</taxon>
        <taxon>Insecta</taxon>
        <taxon>Pterygota</taxon>
        <taxon>Neoptera</taxon>
        <taxon>Endopterygota</taxon>
        <taxon>Hymenoptera</taxon>
        <taxon>Apocrita</taxon>
        <taxon>Aculeata</taxon>
        <taxon>Vespoidea</taxon>
        <taxon>Vespidae</taxon>
        <taxon>Eumeninae</taxon>
        <taxon>Odynerus</taxon>
    </lineage>
</organism>
<dbReference type="EMBL" id="JAIFRP010004357">
    <property type="protein sequence ID" value="KAK2577494.1"/>
    <property type="molecule type" value="Genomic_DNA"/>
</dbReference>
<reference evidence="2" key="2">
    <citation type="journal article" date="2023" name="Commun. Biol.">
        <title>Intrasexual cuticular hydrocarbon dimorphism in a wasp sheds light on hydrocarbon biosynthesis genes in Hymenoptera.</title>
        <authorList>
            <person name="Moris V.C."/>
            <person name="Podsiadlowski L."/>
            <person name="Martin S."/>
            <person name="Oeyen J.P."/>
            <person name="Donath A."/>
            <person name="Petersen M."/>
            <person name="Wilbrandt J."/>
            <person name="Misof B."/>
            <person name="Liedtke D."/>
            <person name="Thamm M."/>
            <person name="Scheiner R."/>
            <person name="Schmitt T."/>
            <person name="Niehuis O."/>
        </authorList>
    </citation>
    <scope>NUCLEOTIDE SEQUENCE</scope>
    <source>
        <strain evidence="2">GBR_01_08_01A</strain>
    </source>
</reference>
<dbReference type="AlphaFoldDB" id="A0AAD9RD66"/>
<protein>
    <recommendedName>
        <fullName evidence="4">LisH domain-containing protein</fullName>
    </recommendedName>
</protein>
<keyword evidence="3" id="KW-1185">Reference proteome</keyword>
<feature type="coiled-coil region" evidence="1">
    <location>
        <begin position="279"/>
        <end position="306"/>
    </location>
</feature>
<evidence type="ECO:0008006" key="4">
    <source>
        <dbReference type="Google" id="ProtNLM"/>
    </source>
</evidence>
<gene>
    <name evidence="2" type="ORF">KPH14_003589</name>
</gene>
<dbReference type="InterPro" id="IPR006594">
    <property type="entry name" value="LisH"/>
</dbReference>
<reference evidence="2" key="1">
    <citation type="submission" date="2021-08" db="EMBL/GenBank/DDBJ databases">
        <authorList>
            <person name="Misof B."/>
            <person name="Oliver O."/>
            <person name="Podsiadlowski L."/>
            <person name="Donath A."/>
            <person name="Peters R."/>
            <person name="Mayer C."/>
            <person name="Rust J."/>
            <person name="Gunkel S."/>
            <person name="Lesny P."/>
            <person name="Martin S."/>
            <person name="Oeyen J.P."/>
            <person name="Petersen M."/>
            <person name="Panagiotis P."/>
            <person name="Wilbrandt J."/>
            <person name="Tanja T."/>
        </authorList>
    </citation>
    <scope>NUCLEOTIDE SEQUENCE</scope>
    <source>
        <strain evidence="2">GBR_01_08_01A</strain>
        <tissue evidence="2">Thorax + abdomen</tissue>
    </source>
</reference>
<keyword evidence="1" id="KW-0175">Coiled coil</keyword>
<dbReference type="Pfam" id="PF16045">
    <property type="entry name" value="LisH_2"/>
    <property type="match status" value="1"/>
</dbReference>
<sequence length="431" mass="50357">MDSQYCDTVYTWFERCGIISNIRTHLRKNLVSALKQKDLSLKDYSSKPKAAKQYVYDILIAEYLFNVNYAYTLSVFASEAPLLIQFDNDIPDSFNDKKQHSKQKLQKDYICHTLETLGIKPNDPEGQYIMAEYINGDAPLLLCILKYISLCSLDLSKTHSFQKTISICTKQTQTDTFSEGSIDVQRLLAIKKKILRQKQIFDAQLKEKEKELKQRATVIEEQLVSLNEKLEKVQDLMHIVTLKEQQLNEKKQKDEQHLFQKEIELSFKQNAFLLESERFQRREDIYKNYECDLKKLQQELAIAKKSMSSNYELRDIGMQTNLNHDLGNISRDVLCNGEKEELCKLLRDQQLKIDELTQYAIQLSHRLEEMQRLRATLIDNPSVPNKTTNTNTIVSESSSTEDILQDAKLRLKRLEEESLRADRFYYNCIAT</sequence>